<evidence type="ECO:0000313" key="2">
    <source>
        <dbReference type="EMBL" id="SVA13290.1"/>
    </source>
</evidence>
<feature type="region of interest" description="Disordered" evidence="1">
    <location>
        <begin position="18"/>
        <end position="45"/>
    </location>
</feature>
<organism evidence="2">
    <name type="scientific">marine metagenome</name>
    <dbReference type="NCBI Taxonomy" id="408172"/>
    <lineage>
        <taxon>unclassified sequences</taxon>
        <taxon>metagenomes</taxon>
        <taxon>ecological metagenomes</taxon>
    </lineage>
</organism>
<name>A0A381TAX2_9ZZZZ</name>
<proteinExistence type="predicted"/>
<protein>
    <submittedName>
        <fullName evidence="2">Uncharacterized protein</fullName>
    </submittedName>
</protein>
<dbReference type="AlphaFoldDB" id="A0A381TAX2"/>
<feature type="compositionally biased region" description="Polar residues" evidence="1">
    <location>
        <begin position="23"/>
        <end position="37"/>
    </location>
</feature>
<feature type="non-terminal residue" evidence="2">
    <location>
        <position position="1"/>
    </location>
</feature>
<gene>
    <name evidence="2" type="ORF">METZ01_LOCUS66144</name>
</gene>
<evidence type="ECO:0000256" key="1">
    <source>
        <dbReference type="SAM" id="MobiDB-lite"/>
    </source>
</evidence>
<accession>A0A381TAX2</accession>
<sequence length="45" mass="5205">VRPLSPIDLLTSNRDNTDVRTYMRQSASRSALAQQWQEKSDEPQD</sequence>
<dbReference type="EMBL" id="UINC01004298">
    <property type="protein sequence ID" value="SVA13290.1"/>
    <property type="molecule type" value="Genomic_DNA"/>
</dbReference>
<reference evidence="2" key="1">
    <citation type="submission" date="2018-05" db="EMBL/GenBank/DDBJ databases">
        <authorList>
            <person name="Lanie J.A."/>
            <person name="Ng W.-L."/>
            <person name="Kazmierczak K.M."/>
            <person name="Andrzejewski T.M."/>
            <person name="Davidsen T.M."/>
            <person name="Wayne K.J."/>
            <person name="Tettelin H."/>
            <person name="Glass J.I."/>
            <person name="Rusch D."/>
            <person name="Podicherti R."/>
            <person name="Tsui H.-C.T."/>
            <person name="Winkler M.E."/>
        </authorList>
    </citation>
    <scope>NUCLEOTIDE SEQUENCE</scope>
</reference>